<dbReference type="InterPro" id="IPR050678">
    <property type="entry name" value="DNA_Partitioning_ATPase"/>
</dbReference>
<dbReference type="SUPFAM" id="SSF52540">
    <property type="entry name" value="P-loop containing nucleoside triphosphate hydrolases"/>
    <property type="match status" value="1"/>
</dbReference>
<dbReference type="InterPro" id="IPR025669">
    <property type="entry name" value="AAA_dom"/>
</dbReference>
<dbReference type="Pfam" id="PF13614">
    <property type="entry name" value="AAA_31"/>
    <property type="match status" value="1"/>
</dbReference>
<dbReference type="AlphaFoldDB" id="A0A7C9F6K2"/>
<dbReference type="PANTHER" id="PTHR13696">
    <property type="entry name" value="P-LOOP CONTAINING NUCLEOSIDE TRIPHOSPHATE HYDROLASE"/>
    <property type="match status" value="1"/>
</dbReference>
<dbReference type="CDD" id="cd02042">
    <property type="entry name" value="ParAB_family"/>
    <property type="match status" value="1"/>
</dbReference>
<dbReference type="InterPro" id="IPR027417">
    <property type="entry name" value="P-loop_NTPase"/>
</dbReference>
<dbReference type="FunFam" id="3.40.50.300:FF:000285">
    <property type="entry name" value="Sporulation initiation inhibitor Soj"/>
    <property type="match status" value="1"/>
</dbReference>
<feature type="domain" description="AAA" evidence="1">
    <location>
        <begin position="73"/>
        <end position="243"/>
    </location>
</feature>
<evidence type="ECO:0000313" key="2">
    <source>
        <dbReference type="EMBL" id="MPR37405.1"/>
    </source>
</evidence>
<protein>
    <submittedName>
        <fullName evidence="2">AAA family ATPase</fullName>
    </submittedName>
</protein>
<gene>
    <name evidence="2" type="ORF">GBK04_29785</name>
</gene>
<dbReference type="RefSeq" id="WP_152766863.1">
    <property type="nucleotide sequence ID" value="NZ_WHLY01000004.1"/>
</dbReference>
<evidence type="ECO:0000259" key="1">
    <source>
        <dbReference type="Pfam" id="PF13614"/>
    </source>
</evidence>
<dbReference type="PANTHER" id="PTHR13696:SF99">
    <property type="entry name" value="COBYRINIC ACID AC-DIAMIDE SYNTHASE"/>
    <property type="match status" value="1"/>
</dbReference>
<dbReference type="Gene3D" id="3.40.50.300">
    <property type="entry name" value="P-loop containing nucleotide triphosphate hydrolases"/>
    <property type="match status" value="1"/>
</dbReference>
<comment type="caution">
    <text evidence="2">The sequence shown here is derived from an EMBL/GenBank/DDBJ whole genome shotgun (WGS) entry which is preliminary data.</text>
</comment>
<name>A0A7C9F6K2_9BACT</name>
<organism evidence="2 3">
    <name type="scientific">Salmonirosea aquatica</name>
    <dbReference type="NCBI Taxonomy" id="2654236"/>
    <lineage>
        <taxon>Bacteria</taxon>
        <taxon>Pseudomonadati</taxon>
        <taxon>Bacteroidota</taxon>
        <taxon>Cytophagia</taxon>
        <taxon>Cytophagales</taxon>
        <taxon>Spirosomataceae</taxon>
        <taxon>Salmonirosea</taxon>
    </lineage>
</organism>
<evidence type="ECO:0000313" key="3">
    <source>
        <dbReference type="Proteomes" id="UP000479293"/>
    </source>
</evidence>
<reference evidence="2 3" key="1">
    <citation type="submission" date="2019-10" db="EMBL/GenBank/DDBJ databases">
        <title>Draft Genome Sequence of Cytophagaceae sp. SJW1-29.</title>
        <authorList>
            <person name="Choi A."/>
        </authorList>
    </citation>
    <scope>NUCLEOTIDE SEQUENCE [LARGE SCALE GENOMIC DNA]</scope>
    <source>
        <strain evidence="2 3">SJW1-29</strain>
    </source>
</reference>
<keyword evidence="3" id="KW-1185">Reference proteome</keyword>
<proteinExistence type="predicted"/>
<dbReference type="Proteomes" id="UP000479293">
    <property type="component" value="Unassembled WGS sequence"/>
</dbReference>
<dbReference type="EMBL" id="WHLY01000004">
    <property type="protein sequence ID" value="MPR37405.1"/>
    <property type="molecule type" value="Genomic_DNA"/>
</dbReference>
<accession>A0A7C9F6K2</accession>
<sequence>MITQEKIVDFIRSRPGLKIPPLEKEAGIPPQTLSKALLANATNIPKKHLSAIETVLRQYGYTDTFNNGVKSAKVLSIVNHKGGVGKTTTVINLAKALSLYGLRVLMIDMDSQGNLSQCYNIHEPNTQIIDSLLSDAEIPVLPIADNLFLAPSDIRMAARESDLMNSIGSERRLTIKLNAIKDQYDYVLIDCPPSLGICTTCSLVASSDCIVPIQAEASAYHGVANLLNHISDIRTFANPSLNIKGFVFTMIDKRLNLHADMMEHIKNSFQGINVFDTIISQSKAVKESQVAKEDLYTSHPSSTPWNQYKALATELLKLQ</sequence>